<dbReference type="STRING" id="1177982.SAMN04489711_12617"/>
<gene>
    <name evidence="1" type="ORF">SAMN04489711_12617</name>
</gene>
<evidence type="ECO:0000313" key="2">
    <source>
        <dbReference type="Proteomes" id="UP000199119"/>
    </source>
</evidence>
<dbReference type="Proteomes" id="UP000199119">
    <property type="component" value="Unassembled WGS sequence"/>
</dbReference>
<keyword evidence="2" id="KW-1185">Reference proteome</keyword>
<dbReference type="Pfam" id="PF16816">
    <property type="entry name" value="DotD"/>
    <property type="match status" value="1"/>
</dbReference>
<proteinExistence type="predicted"/>
<evidence type="ECO:0000313" key="1">
    <source>
        <dbReference type="EMBL" id="SFF31289.1"/>
    </source>
</evidence>
<dbReference type="InterPro" id="IPR031817">
    <property type="entry name" value="DotD"/>
</dbReference>
<dbReference type="AlphaFoldDB" id="A0A1I2HNC7"/>
<dbReference type="InterPro" id="IPR038140">
    <property type="entry name" value="DotD_sf"/>
</dbReference>
<accession>A0A1I2HNC7</accession>
<organism evidence="1 2">
    <name type="scientific">Paracidovorax wautersii</name>
    <dbReference type="NCBI Taxonomy" id="1177982"/>
    <lineage>
        <taxon>Bacteria</taxon>
        <taxon>Pseudomonadati</taxon>
        <taxon>Pseudomonadota</taxon>
        <taxon>Betaproteobacteria</taxon>
        <taxon>Burkholderiales</taxon>
        <taxon>Comamonadaceae</taxon>
        <taxon>Paracidovorax</taxon>
    </lineage>
</organism>
<protein>
    <submittedName>
        <fullName evidence="1">DotD protein</fullName>
    </submittedName>
</protein>
<name>A0A1I2HNC7_9BURK</name>
<dbReference type="Gene3D" id="3.55.50.60">
    <property type="entry name" value="DotD protein"/>
    <property type="match status" value="1"/>
</dbReference>
<dbReference type="EMBL" id="FONX01000026">
    <property type="protein sequence ID" value="SFF31289.1"/>
    <property type="molecule type" value="Genomic_DNA"/>
</dbReference>
<reference evidence="2" key="1">
    <citation type="submission" date="2016-10" db="EMBL/GenBank/DDBJ databases">
        <authorList>
            <person name="Varghese N."/>
            <person name="Submissions S."/>
        </authorList>
    </citation>
    <scope>NUCLEOTIDE SEQUENCE [LARGE SCALE GENOMIC DNA]</scope>
    <source>
        <strain evidence="2">DSM 27981</strain>
    </source>
</reference>
<sequence>MSDEQAVPATARIDIDYVGPVENATRLLSRRLGWDFNVAGKKRSEVIVSLRHEQQDSVTILRDIGTQCGQRCDVHVEVVEGGKSSVALSYRD</sequence>